<accession>A0ABW4HS98</accession>
<keyword evidence="4" id="KW-0067">ATP-binding</keyword>
<keyword evidence="10" id="KW-1185">Reference proteome</keyword>
<feature type="domain" description="Zeta toxin" evidence="8">
    <location>
        <begin position="44"/>
        <end position="206"/>
    </location>
</feature>
<dbReference type="InterPro" id="IPR027417">
    <property type="entry name" value="P-loop_NTPase"/>
</dbReference>
<protein>
    <recommendedName>
        <fullName evidence="5">UDP-N-acetylglucosamine kinase</fullName>
        <ecNumber evidence="2">2.7.1.176</ecNumber>
    </recommendedName>
    <alternativeName>
        <fullName evidence="5">UDP-N-acetylglucosamine kinase</fullName>
    </alternativeName>
</protein>
<dbReference type="Pfam" id="PF06414">
    <property type="entry name" value="Zeta_toxin"/>
    <property type="match status" value="1"/>
</dbReference>
<gene>
    <name evidence="9" type="ORF">ACFSBH_12780</name>
</gene>
<proteinExistence type="inferred from homology"/>
<dbReference type="Proteomes" id="UP001597221">
    <property type="component" value="Unassembled WGS sequence"/>
</dbReference>
<dbReference type="SUPFAM" id="SSF52540">
    <property type="entry name" value="P-loop containing nucleoside triphosphate hydrolases"/>
    <property type="match status" value="1"/>
</dbReference>
<evidence type="ECO:0000313" key="10">
    <source>
        <dbReference type="Proteomes" id="UP001597221"/>
    </source>
</evidence>
<evidence type="ECO:0000256" key="4">
    <source>
        <dbReference type="ARBA" id="ARBA00022840"/>
    </source>
</evidence>
<name>A0ABW4HS98_9BACI</name>
<comment type="catalytic activity">
    <reaction evidence="6">
        <text>UDP-N-acetyl-alpha-D-glucosamine + ATP = UDP-N-acetyl-alpha-D-glucosamine 3'-phosphate + ADP + H(+)</text>
        <dbReference type="Rhea" id="RHEA:32671"/>
        <dbReference type="ChEBI" id="CHEBI:15378"/>
        <dbReference type="ChEBI" id="CHEBI:30616"/>
        <dbReference type="ChEBI" id="CHEBI:57705"/>
        <dbReference type="ChEBI" id="CHEBI:64353"/>
        <dbReference type="ChEBI" id="CHEBI:456216"/>
        <dbReference type="EC" id="2.7.1.176"/>
    </reaction>
</comment>
<evidence type="ECO:0000256" key="7">
    <source>
        <dbReference type="SAM" id="MobiDB-lite"/>
    </source>
</evidence>
<comment type="similarity">
    <text evidence="1">Belongs to the zeta toxin family.</text>
</comment>
<keyword evidence="3" id="KW-0547">Nucleotide-binding</keyword>
<dbReference type="RefSeq" id="WP_379597850.1">
    <property type="nucleotide sequence ID" value="NZ_JBHUDE010000106.1"/>
</dbReference>
<evidence type="ECO:0000256" key="5">
    <source>
        <dbReference type="ARBA" id="ARBA00032897"/>
    </source>
</evidence>
<reference evidence="10" key="1">
    <citation type="journal article" date="2019" name="Int. J. Syst. Evol. Microbiol.">
        <title>The Global Catalogue of Microorganisms (GCM) 10K type strain sequencing project: providing services to taxonomists for standard genome sequencing and annotation.</title>
        <authorList>
            <consortium name="The Broad Institute Genomics Platform"/>
            <consortium name="The Broad Institute Genome Sequencing Center for Infectious Disease"/>
            <person name="Wu L."/>
            <person name="Ma J."/>
        </authorList>
    </citation>
    <scope>NUCLEOTIDE SEQUENCE [LARGE SCALE GENOMIC DNA]</scope>
    <source>
        <strain evidence="10">CGMCC 1.12376</strain>
    </source>
</reference>
<dbReference type="PANTHER" id="PTHR39206:SF1">
    <property type="entry name" value="SLL8004 PROTEIN"/>
    <property type="match status" value="1"/>
</dbReference>
<evidence type="ECO:0000256" key="1">
    <source>
        <dbReference type="ARBA" id="ARBA00009104"/>
    </source>
</evidence>
<dbReference type="EMBL" id="JBHUDE010000106">
    <property type="protein sequence ID" value="MFD1608503.1"/>
    <property type="molecule type" value="Genomic_DNA"/>
</dbReference>
<dbReference type="InterPro" id="IPR010488">
    <property type="entry name" value="Zeta_toxin_domain"/>
</dbReference>
<organism evidence="9 10">
    <name type="scientific">Oceanobacillus luteolus</name>
    <dbReference type="NCBI Taxonomy" id="1274358"/>
    <lineage>
        <taxon>Bacteria</taxon>
        <taxon>Bacillati</taxon>
        <taxon>Bacillota</taxon>
        <taxon>Bacilli</taxon>
        <taxon>Bacillales</taxon>
        <taxon>Bacillaceae</taxon>
        <taxon>Oceanobacillus</taxon>
    </lineage>
</organism>
<dbReference type="PANTHER" id="PTHR39206">
    <property type="entry name" value="SLL8004 PROTEIN"/>
    <property type="match status" value="1"/>
</dbReference>
<evidence type="ECO:0000256" key="2">
    <source>
        <dbReference type="ARBA" id="ARBA00011963"/>
    </source>
</evidence>
<dbReference type="Gene3D" id="3.40.50.300">
    <property type="entry name" value="P-loop containing nucleotide triphosphate hydrolases"/>
    <property type="match status" value="1"/>
</dbReference>
<evidence type="ECO:0000256" key="3">
    <source>
        <dbReference type="ARBA" id="ARBA00022741"/>
    </source>
</evidence>
<comment type="caution">
    <text evidence="9">The sequence shown here is derived from an EMBL/GenBank/DDBJ whole genome shotgun (WGS) entry which is preliminary data.</text>
</comment>
<sequence>MGKERDEAKKTKNIHRTNDGDYTEDRKKVHSQIINYYLKLVESHENEELEAILLGGGSNSGKSTIIEELELDDFITIDSDEIKQHLPEYEEYQRDEPEMAAFFVHDESSDISHELLNKSIALVKPFLYDGTMKNTEKYREIIKELREKNYFITMIVVDVPVDLAFQRNRARFEATGRAVPDHIVTETHDAIPNSFSELKNLVDEYYLYDTRNGYAILVANKTVDDGEVVHDEALYHEFLNKGKK</sequence>
<evidence type="ECO:0000313" key="9">
    <source>
        <dbReference type="EMBL" id="MFD1608503.1"/>
    </source>
</evidence>
<evidence type="ECO:0000259" key="8">
    <source>
        <dbReference type="Pfam" id="PF06414"/>
    </source>
</evidence>
<feature type="region of interest" description="Disordered" evidence="7">
    <location>
        <begin position="1"/>
        <end position="25"/>
    </location>
</feature>
<dbReference type="EC" id="2.7.1.176" evidence="2"/>
<evidence type="ECO:0000256" key="6">
    <source>
        <dbReference type="ARBA" id="ARBA00048178"/>
    </source>
</evidence>